<feature type="active site" description="Proton donor/acceptor" evidence="9">
    <location>
        <position position="178"/>
    </location>
</feature>
<evidence type="ECO:0000256" key="10">
    <source>
        <dbReference type="SAM" id="MobiDB-lite"/>
    </source>
</evidence>
<keyword evidence="7 9" id="KW-0511">Multifunctional enzyme</keyword>
<feature type="compositionally biased region" description="Polar residues" evidence="10">
    <location>
        <begin position="7"/>
        <end position="18"/>
    </location>
</feature>
<dbReference type="Gene3D" id="3.90.25.10">
    <property type="entry name" value="UDP-galactose 4-epimerase, domain 1"/>
    <property type="match status" value="1"/>
</dbReference>
<dbReference type="Proteomes" id="UP000036367">
    <property type="component" value="Unassembled WGS sequence"/>
</dbReference>
<gene>
    <name evidence="9" type="primary">fcl</name>
    <name evidence="12" type="ORF">RISK_005204</name>
</gene>
<evidence type="ECO:0000256" key="2">
    <source>
        <dbReference type="ARBA" id="ARBA00005959"/>
    </source>
</evidence>
<dbReference type="FunFam" id="3.40.50.720:FF:000101">
    <property type="entry name" value="GDP-L-fucose synthase"/>
    <property type="match status" value="1"/>
</dbReference>
<evidence type="ECO:0000256" key="4">
    <source>
        <dbReference type="ARBA" id="ARBA00022857"/>
    </source>
</evidence>
<dbReference type="PATRIC" id="fig|595434.4.peg.4938"/>
<dbReference type="EC" id="1.1.1.271" evidence="3 9"/>
<evidence type="ECO:0000256" key="1">
    <source>
        <dbReference type="ARBA" id="ARBA00004883"/>
    </source>
</evidence>
<dbReference type="AlphaFoldDB" id="A0A0J1B8N7"/>
<reference evidence="12" key="1">
    <citation type="submission" date="2015-05" db="EMBL/GenBank/DDBJ databases">
        <title>Permanent draft genome of Rhodopirellula islandicus K833.</title>
        <authorList>
            <person name="Kizina J."/>
            <person name="Richter M."/>
            <person name="Glockner F.O."/>
            <person name="Harder J."/>
        </authorList>
    </citation>
    <scope>NUCLEOTIDE SEQUENCE [LARGE SCALE GENOMIC DNA]</scope>
    <source>
        <strain evidence="12">K833</strain>
    </source>
</reference>
<accession>A0A0J1B8N7</accession>
<comment type="caution">
    <text evidence="12">The sequence shown here is derived from an EMBL/GenBank/DDBJ whole genome shotgun (WGS) entry which is preliminary data.</text>
</comment>
<comment type="similarity">
    <text evidence="2 9">Belongs to the NAD(P)-dependent epimerase/dehydratase family. Fucose synthase subfamily.</text>
</comment>
<comment type="function">
    <text evidence="9">Catalyzes the two-step NADP-dependent conversion of GDP-4-dehydro-6-deoxy-D-mannose to GDP-fucose, involving an epimerase and a reductase reaction.</text>
</comment>
<sequence length="357" mass="39432">MLELRRTPQQLNQSTRRVSQADRPAVDTPFPFVRTCGPFHFSTMSQKIFVAGHRGMVGSAILRRFAEREDLQVITRTRSELDLCNQAAVNEFFQSERPDTVIFAAAKVGGIHANATYPADFAYDNTMMAANAIHAAFQTKVSRFLFLGSTCIYPRMAPQPIQEDSLLTSPLETTNEAYALAKILGLKLCQYYRQQHGALFHSAMPTNLYGPGDNYHPDNSHVIPGLIRRFDAAAQEKADSVTVWGSGKPRREFLHVDDLAAAIEHLIGLSDPPDWVNVGTGVDLTIADLAQKIAQATGFEGQILQDASKPDGTPVKCTDIRRIRTTGWAPTINLDEGLVQTVADYRERTQTGAVRSV</sequence>
<dbReference type="Pfam" id="PF01370">
    <property type="entry name" value="Epimerase"/>
    <property type="match status" value="1"/>
</dbReference>
<feature type="site" description="Important for catalytic activity" evidence="9">
    <location>
        <position position="149"/>
    </location>
</feature>
<feature type="site" description="Important for catalytic activity" evidence="9">
    <location>
        <position position="151"/>
    </location>
</feature>
<comment type="pathway">
    <text evidence="1 9">Nucleotide-sugar biosynthesis; GDP-L-fucose biosynthesis via de novo pathway; GDP-L-fucose from GDP-alpha-D-mannose: step 2/2.</text>
</comment>
<dbReference type="STRING" id="595434.RISK_005204"/>
<organism evidence="12 13">
    <name type="scientific">Rhodopirellula islandica</name>
    <dbReference type="NCBI Taxonomy" id="595434"/>
    <lineage>
        <taxon>Bacteria</taxon>
        <taxon>Pseudomonadati</taxon>
        <taxon>Planctomycetota</taxon>
        <taxon>Planctomycetia</taxon>
        <taxon>Pirellulales</taxon>
        <taxon>Pirellulaceae</taxon>
        <taxon>Rhodopirellula</taxon>
    </lineage>
</organism>
<evidence type="ECO:0000256" key="5">
    <source>
        <dbReference type="ARBA" id="ARBA00023002"/>
    </source>
</evidence>
<evidence type="ECO:0000259" key="11">
    <source>
        <dbReference type="Pfam" id="PF01370"/>
    </source>
</evidence>
<dbReference type="GO" id="GO:0042351">
    <property type="term" value="P:'de novo' GDP-L-fucose biosynthetic process"/>
    <property type="evidence" value="ECO:0007669"/>
    <property type="project" value="UniProtKB-UniRule"/>
</dbReference>
<feature type="binding site" evidence="9">
    <location>
        <begin position="205"/>
        <end position="208"/>
    </location>
    <ligand>
        <name>NADP(+)</name>
        <dbReference type="ChEBI" id="CHEBI:58349"/>
    </ligand>
</feature>
<feature type="binding site" evidence="9">
    <location>
        <position position="221"/>
    </location>
    <ligand>
        <name>NADP(+)</name>
        <dbReference type="ChEBI" id="CHEBI:58349"/>
    </ligand>
</feature>
<evidence type="ECO:0000256" key="8">
    <source>
        <dbReference type="ARBA" id="ARBA00051935"/>
    </source>
</evidence>
<dbReference type="Gene3D" id="3.40.50.720">
    <property type="entry name" value="NAD(P)-binding Rossmann-like Domain"/>
    <property type="match status" value="1"/>
</dbReference>
<evidence type="ECO:0000256" key="6">
    <source>
        <dbReference type="ARBA" id="ARBA00023235"/>
    </source>
</evidence>
<dbReference type="CDD" id="cd05239">
    <property type="entry name" value="GDP_FS_SDR_e"/>
    <property type="match status" value="1"/>
</dbReference>
<evidence type="ECO:0000256" key="7">
    <source>
        <dbReference type="ARBA" id="ARBA00023268"/>
    </source>
</evidence>
<feature type="binding site" evidence="9">
    <location>
        <position position="244"/>
    </location>
    <ligand>
        <name>substrate</name>
    </ligand>
</feature>
<feature type="domain" description="NAD-dependent epimerase/dehydratase" evidence="11">
    <location>
        <begin position="48"/>
        <end position="279"/>
    </location>
</feature>
<dbReference type="GO" id="GO:0050577">
    <property type="term" value="F:GDP-L-fucose synthase activity"/>
    <property type="evidence" value="ECO:0007669"/>
    <property type="project" value="UniProtKB-UniRule"/>
</dbReference>
<evidence type="ECO:0000313" key="13">
    <source>
        <dbReference type="Proteomes" id="UP000036367"/>
    </source>
</evidence>
<dbReference type="GO" id="GO:0070401">
    <property type="term" value="F:NADP+ binding"/>
    <property type="evidence" value="ECO:0007669"/>
    <property type="project" value="UniProtKB-UniRule"/>
</dbReference>
<dbReference type="InterPro" id="IPR036291">
    <property type="entry name" value="NAD(P)-bd_dom_sf"/>
</dbReference>
<evidence type="ECO:0000256" key="3">
    <source>
        <dbReference type="ARBA" id="ARBA00012371"/>
    </source>
</evidence>
<feature type="binding site" evidence="9">
    <location>
        <begin position="52"/>
        <end position="58"/>
    </location>
    <ligand>
        <name>NADP(+)</name>
        <dbReference type="ChEBI" id="CHEBI:58349"/>
    </ligand>
</feature>
<dbReference type="PANTHER" id="PTHR43238:SF1">
    <property type="entry name" value="GDP-L-FUCOSE SYNTHASE"/>
    <property type="match status" value="1"/>
</dbReference>
<name>A0A0J1B8N7_RHOIS</name>
<dbReference type="HAMAP" id="MF_00956">
    <property type="entry name" value="GDP_fucose_synth"/>
    <property type="match status" value="1"/>
</dbReference>
<evidence type="ECO:0000313" key="12">
    <source>
        <dbReference type="EMBL" id="KLU02908.1"/>
    </source>
</evidence>
<evidence type="ECO:0000256" key="9">
    <source>
        <dbReference type="HAMAP-Rule" id="MF_00956"/>
    </source>
</evidence>
<dbReference type="UniPathway" id="UPA00128">
    <property type="reaction ID" value="UER00191"/>
</dbReference>
<dbReference type="InterPro" id="IPR028614">
    <property type="entry name" value="GDP_fucose/colitose_synth"/>
</dbReference>
<dbReference type="PANTHER" id="PTHR43238">
    <property type="entry name" value="GDP-L-FUCOSE SYNTHASE"/>
    <property type="match status" value="1"/>
</dbReference>
<dbReference type="InterPro" id="IPR001509">
    <property type="entry name" value="Epimerase_deHydtase"/>
</dbReference>
<feature type="binding site" evidence="9">
    <location>
        <position position="251"/>
    </location>
    <ligand>
        <name>substrate</name>
    </ligand>
</feature>
<feature type="binding site" evidence="9">
    <location>
        <position position="229"/>
    </location>
    <ligand>
        <name>substrate</name>
    </ligand>
</feature>
<comment type="catalytic activity">
    <reaction evidence="8 9">
        <text>GDP-beta-L-fucose + NADP(+) = GDP-4-dehydro-alpha-D-rhamnose + NADPH + H(+)</text>
        <dbReference type="Rhea" id="RHEA:18885"/>
        <dbReference type="ChEBI" id="CHEBI:15378"/>
        <dbReference type="ChEBI" id="CHEBI:57273"/>
        <dbReference type="ChEBI" id="CHEBI:57783"/>
        <dbReference type="ChEBI" id="CHEBI:57964"/>
        <dbReference type="ChEBI" id="CHEBI:58349"/>
        <dbReference type="EC" id="1.1.1.271"/>
    </reaction>
</comment>
<feature type="binding site" evidence="9">
    <location>
        <position position="182"/>
    </location>
    <ligand>
        <name>NADP(+)</name>
        <dbReference type="ChEBI" id="CHEBI:58349"/>
    </ligand>
</feature>
<protein>
    <recommendedName>
        <fullName evidence="3 9">GDP-L-fucose synthase</fullName>
        <ecNumber evidence="3 9">1.1.1.271</ecNumber>
    </recommendedName>
    <alternativeName>
        <fullName evidence="9">GDP-4-keto-6-deoxy-D-mannose-3,5-epimerase-4-reductase</fullName>
    </alternativeName>
</protein>
<proteinExistence type="inferred from homology"/>
<keyword evidence="6 9" id="KW-0413">Isomerase</keyword>
<keyword evidence="13" id="KW-1185">Reference proteome</keyword>
<feature type="binding site" evidence="9">
    <location>
        <begin position="147"/>
        <end position="150"/>
    </location>
    <ligand>
        <name>NADP(+)</name>
        <dbReference type="ChEBI" id="CHEBI:58349"/>
    </ligand>
</feature>
<dbReference type="GO" id="GO:0016853">
    <property type="term" value="F:isomerase activity"/>
    <property type="evidence" value="ECO:0007669"/>
    <property type="project" value="UniProtKB-KW"/>
</dbReference>
<dbReference type="SUPFAM" id="SSF51735">
    <property type="entry name" value="NAD(P)-binding Rossmann-fold domains"/>
    <property type="match status" value="1"/>
</dbReference>
<keyword evidence="5 9" id="KW-0560">Oxidoreductase</keyword>
<dbReference type="EMBL" id="LECT01000043">
    <property type="protein sequence ID" value="KLU02908.1"/>
    <property type="molecule type" value="Genomic_DNA"/>
</dbReference>
<feature type="region of interest" description="Disordered" evidence="10">
    <location>
        <begin position="1"/>
        <end position="23"/>
    </location>
</feature>
<feature type="binding site" evidence="9">
    <location>
        <position position="311"/>
    </location>
    <ligand>
        <name>substrate</name>
    </ligand>
</feature>
<keyword evidence="4 9" id="KW-0521">NADP</keyword>